<keyword evidence="5" id="KW-1185">Reference proteome</keyword>
<feature type="compositionally biased region" description="Low complexity" evidence="3">
    <location>
        <begin position="178"/>
        <end position="189"/>
    </location>
</feature>
<dbReference type="VEuPathDB" id="FungiDB:PYU1_G006298"/>
<evidence type="ECO:0000256" key="2">
    <source>
        <dbReference type="ARBA" id="ARBA00022737"/>
    </source>
</evidence>
<proteinExistence type="predicted"/>
<dbReference type="EnsemblProtists" id="PYU1_T006310">
    <property type="protein sequence ID" value="PYU1_T006310"/>
    <property type="gene ID" value="PYU1_G006298"/>
</dbReference>
<dbReference type="EMBL" id="GL376604">
    <property type="status" value="NOT_ANNOTATED_CDS"/>
    <property type="molecule type" value="Genomic_DNA"/>
</dbReference>
<feature type="compositionally biased region" description="Low complexity" evidence="3">
    <location>
        <begin position="235"/>
        <end position="255"/>
    </location>
</feature>
<organism evidence="4 5">
    <name type="scientific">Globisporangium ultimum (strain ATCC 200006 / CBS 805.95 / DAOM BR144)</name>
    <name type="common">Pythium ultimum</name>
    <dbReference type="NCBI Taxonomy" id="431595"/>
    <lineage>
        <taxon>Eukaryota</taxon>
        <taxon>Sar</taxon>
        <taxon>Stramenopiles</taxon>
        <taxon>Oomycota</taxon>
        <taxon>Peronosporomycetes</taxon>
        <taxon>Pythiales</taxon>
        <taxon>Pythiaceae</taxon>
        <taxon>Globisporangium</taxon>
    </lineage>
</organism>
<feature type="region of interest" description="Disordered" evidence="3">
    <location>
        <begin position="127"/>
        <end position="154"/>
    </location>
</feature>
<protein>
    <submittedName>
        <fullName evidence="4">Uncharacterized protein</fullName>
    </submittedName>
</protein>
<sequence>MPLLSYEGVEVDIPTSLAGIQFAFKAGTLTIQCSNFTGEVVLSKSAPTVPPPTTAAVSAALTSAATSTTSSVVSSIVGPRFTNSKKRDFDEDDDDDSDGSASELMTKRLRPNFLNDVEQSMLLAQLEKTASQNSSAKSTKSEEEADSIVPSSGASAQYVETISSGVSKAAKMEAPVRMSTPSKSTTTMTAKKKSMTTVQTTLASPDSSKVQASSRKATPESTKKRGRAPKNQENASASGGKEAAKKAAQPSFAAKKPVKAQWEAVEVKGTVPAERWGDSVTKISDNRVVVYGGADDDEATLGDLHVYDLKRQEWSRPLNCESIPRAWHDAVFLESKNLLLVFGGERFMGGDQLDVLSDIMVLDTECFLWYPPAVSGVTPMARSGHTCTVVGNDIVVFGGSRGRNRQSSVHVLDSDTWHWKTVKIDGKPPSARTYHSAVAVGDSIVYFGGNDAKKSFNSVHVLKKKANSDTWTWFHPCVVGTPPQARTGHSATLIEGSKILIFGGWDPQREDEVVATSVFDDAFVLNTDTWDWESVAVTNKDKASGDGEDSTAMSLPGRVGHRAVVDADNRVFLFGGQDGLEKRLNAVHSIVLQRQEPEPETEQQAPIAL</sequence>
<dbReference type="OMA" id="ITRTWHD"/>
<evidence type="ECO:0000256" key="1">
    <source>
        <dbReference type="ARBA" id="ARBA00022441"/>
    </source>
</evidence>
<dbReference type="SUPFAM" id="SSF50965">
    <property type="entry name" value="Galactose oxidase, central domain"/>
    <property type="match status" value="1"/>
</dbReference>
<reference evidence="5" key="2">
    <citation type="submission" date="2010-04" db="EMBL/GenBank/DDBJ databases">
        <authorList>
            <person name="Buell R."/>
            <person name="Hamilton J."/>
            <person name="Hostetler J."/>
        </authorList>
    </citation>
    <scope>NUCLEOTIDE SEQUENCE [LARGE SCALE GENOMIC DNA]</scope>
    <source>
        <strain evidence="5">DAOM:BR144</strain>
    </source>
</reference>
<dbReference type="PANTHER" id="PTHR46093">
    <property type="entry name" value="ACYL-COA-BINDING DOMAIN-CONTAINING PROTEIN 5"/>
    <property type="match status" value="1"/>
</dbReference>
<feature type="region of interest" description="Disordered" evidence="3">
    <location>
        <begin position="167"/>
        <end position="255"/>
    </location>
</feature>
<dbReference type="InParanoid" id="K3WMW8"/>
<dbReference type="InterPro" id="IPR015915">
    <property type="entry name" value="Kelch-typ_b-propeller"/>
</dbReference>
<evidence type="ECO:0000256" key="3">
    <source>
        <dbReference type="SAM" id="MobiDB-lite"/>
    </source>
</evidence>
<dbReference type="AlphaFoldDB" id="K3WMW8"/>
<dbReference type="STRING" id="431595.K3WMW8"/>
<keyword evidence="2" id="KW-0677">Repeat</keyword>
<feature type="compositionally biased region" description="Polar residues" evidence="3">
    <location>
        <begin position="198"/>
        <end position="216"/>
    </location>
</feature>
<keyword evidence="1" id="KW-0880">Kelch repeat</keyword>
<evidence type="ECO:0000313" key="4">
    <source>
        <dbReference type="EnsemblProtists" id="PYU1_T006310"/>
    </source>
</evidence>
<dbReference type="InterPro" id="IPR011043">
    <property type="entry name" value="Gal_Oxase/kelch_b-propeller"/>
</dbReference>
<evidence type="ECO:0000313" key="5">
    <source>
        <dbReference type="Proteomes" id="UP000019132"/>
    </source>
</evidence>
<dbReference type="Gene3D" id="2.120.10.80">
    <property type="entry name" value="Kelch-type beta propeller"/>
    <property type="match status" value="2"/>
</dbReference>
<dbReference type="Proteomes" id="UP000019132">
    <property type="component" value="Unassembled WGS sequence"/>
</dbReference>
<reference evidence="5" key="1">
    <citation type="journal article" date="2010" name="Genome Biol.">
        <title>Genome sequence of the necrotrophic plant pathogen Pythium ultimum reveals original pathogenicity mechanisms and effector repertoire.</title>
        <authorList>
            <person name="Levesque C.A."/>
            <person name="Brouwer H."/>
            <person name="Cano L."/>
            <person name="Hamilton J.P."/>
            <person name="Holt C."/>
            <person name="Huitema E."/>
            <person name="Raffaele S."/>
            <person name="Robideau G.P."/>
            <person name="Thines M."/>
            <person name="Win J."/>
            <person name="Zerillo M.M."/>
            <person name="Beakes G.W."/>
            <person name="Boore J.L."/>
            <person name="Busam D."/>
            <person name="Dumas B."/>
            <person name="Ferriera S."/>
            <person name="Fuerstenberg S.I."/>
            <person name="Gachon C.M."/>
            <person name="Gaulin E."/>
            <person name="Govers F."/>
            <person name="Grenville-Briggs L."/>
            <person name="Horner N."/>
            <person name="Hostetler J."/>
            <person name="Jiang R.H."/>
            <person name="Johnson J."/>
            <person name="Krajaejun T."/>
            <person name="Lin H."/>
            <person name="Meijer H.J."/>
            <person name="Moore B."/>
            <person name="Morris P."/>
            <person name="Phuntmart V."/>
            <person name="Puiu D."/>
            <person name="Shetty J."/>
            <person name="Stajich J.E."/>
            <person name="Tripathy S."/>
            <person name="Wawra S."/>
            <person name="van West P."/>
            <person name="Whitty B.R."/>
            <person name="Coutinho P.M."/>
            <person name="Henrissat B."/>
            <person name="Martin F."/>
            <person name="Thomas P.D."/>
            <person name="Tyler B.M."/>
            <person name="De Vries R.P."/>
            <person name="Kamoun S."/>
            <person name="Yandell M."/>
            <person name="Tisserat N."/>
            <person name="Buell C.R."/>
        </authorList>
    </citation>
    <scope>NUCLEOTIDE SEQUENCE</scope>
    <source>
        <strain evidence="5">DAOM:BR144</strain>
    </source>
</reference>
<dbReference type="HOGENOM" id="CLU_039363_0_0_1"/>
<dbReference type="PANTHER" id="PTHR46093:SF3">
    <property type="entry name" value="ACYL-COA-BINDING DOMAIN-CONTAINING PROTEIN 4"/>
    <property type="match status" value="1"/>
</dbReference>
<feature type="region of interest" description="Disordered" evidence="3">
    <location>
        <begin position="83"/>
        <end position="107"/>
    </location>
</feature>
<accession>K3WMW8</accession>
<dbReference type="eggNOG" id="KOG0379">
    <property type="taxonomic scope" value="Eukaryota"/>
</dbReference>
<dbReference type="SUPFAM" id="SSF117281">
    <property type="entry name" value="Kelch motif"/>
    <property type="match status" value="1"/>
</dbReference>
<name>K3WMW8_GLOUD</name>
<reference evidence="4" key="3">
    <citation type="submission" date="2015-02" db="UniProtKB">
        <authorList>
            <consortium name="EnsemblProtists"/>
        </authorList>
    </citation>
    <scope>IDENTIFICATION</scope>
    <source>
        <strain evidence="4">DAOM BR144</strain>
    </source>
</reference>
<dbReference type="Pfam" id="PF24681">
    <property type="entry name" value="Kelch_KLHDC2_KLHL20_DRC7"/>
    <property type="match status" value="1"/>
</dbReference>